<reference evidence="5 6" key="1">
    <citation type="submission" date="2018-09" db="EMBL/GenBank/DDBJ databases">
        <title>Nesterenkonia natronophila sp. nov., an alkaliphilic actinobacteriume isolated from a soda lake, and emended description of the genus Nesterenkonia.</title>
        <authorList>
            <person name="Menes R.J."/>
            <person name="Iriarte A."/>
        </authorList>
    </citation>
    <scope>NUCLEOTIDE SEQUENCE [LARGE SCALE GENOMIC DNA]</scope>
    <source>
        <strain evidence="5 6">M8</strain>
    </source>
</reference>
<evidence type="ECO:0000259" key="4">
    <source>
        <dbReference type="Pfam" id="PF25583"/>
    </source>
</evidence>
<accession>A0A3A4EZK9</accession>
<evidence type="ECO:0000259" key="2">
    <source>
        <dbReference type="Pfam" id="PF13280"/>
    </source>
</evidence>
<dbReference type="InterPro" id="IPR051534">
    <property type="entry name" value="CBASS_pafABC_assoc_protein"/>
</dbReference>
<dbReference type="AlphaFoldDB" id="A0A3A4EZK9"/>
<feature type="domain" description="WCX" evidence="4">
    <location>
        <begin position="571"/>
        <end position="645"/>
    </location>
</feature>
<sequence>MQLDEEGTAEGAPQTAAAEDGVVRALSLANALLNRPGGLTREQIFDKIELYRARRDERDRLVGSQRQRADDALEKLFGHDKEHLRSCGIKLLEPTAEDDYRYRISRTQYGLPDLSLTSQERSALYRAQLQFARNTIAGLQHAVWAIDPEYDDAAGSPAAPRVVQSSIGSDTEVAHLLDISRIGLRAAITFRYTGRGRRQAETRRVVPLGMGVRGHWYLLAHDLDRDAQRTFRLDRVSGTISTLPAASLSEPESVTLKQITRGGRYAALDVAAEVDRNVAGFTEHDAVEGALRVHQDEAPGTLPKLTRGTSRRRRDDASTKTERVINMIALLLTRGGIRPSELLEKYSLTPDQLLRDLLSISLVTTDQYPDTLDVTPFPPLNDEQFITEYLTADQPIELRASGGAMDRPVSLTKPGAMSLLIALKSLIELCPPGDEHIAAAAESLQRKVMAIVPEPIAHAAESMSLAPQAAHRAVLRAAQQASSAGHAVELAYTDISGRSSTRVVEPVQVVHDGPHTYMRAWCRRAQGERFFRLDRIADLKPLPHDPQGERSAALSLSDSSGPQVPVTADSVSVVLRFSPSAAGQAFLYHPVKQHTEKVTGARTILTSFVTKEAVIGTCLRAGGDVEVIRPVELREEVAERALELLGQQQK</sequence>
<feature type="domain" description="WYL" evidence="2">
    <location>
        <begin position="474"/>
        <end position="540"/>
    </location>
</feature>
<proteinExistence type="predicted"/>
<dbReference type="InterPro" id="IPR043839">
    <property type="entry name" value="PafC_HTH"/>
</dbReference>
<gene>
    <name evidence="5" type="ORF">D3250_10875</name>
</gene>
<dbReference type="PANTHER" id="PTHR34580">
    <property type="match status" value="1"/>
</dbReference>
<dbReference type="EMBL" id="QYZP01000003">
    <property type="protein sequence ID" value="RJN31333.1"/>
    <property type="molecule type" value="Genomic_DNA"/>
</dbReference>
<evidence type="ECO:0000313" key="6">
    <source>
        <dbReference type="Proteomes" id="UP000266615"/>
    </source>
</evidence>
<dbReference type="PROSITE" id="PS52050">
    <property type="entry name" value="WYL"/>
    <property type="match status" value="2"/>
</dbReference>
<dbReference type="InterPro" id="IPR026881">
    <property type="entry name" value="WYL_dom"/>
</dbReference>
<evidence type="ECO:0000256" key="1">
    <source>
        <dbReference type="SAM" id="MobiDB-lite"/>
    </source>
</evidence>
<name>A0A3A4EZK9_9MICC</name>
<feature type="domain" description="WYL" evidence="2">
    <location>
        <begin position="186"/>
        <end position="237"/>
    </location>
</feature>
<protein>
    <submittedName>
        <fullName evidence="5">WYL domain-containing protein</fullName>
    </submittedName>
</protein>
<feature type="domain" description="PafC HTH" evidence="3">
    <location>
        <begin position="322"/>
        <end position="446"/>
    </location>
</feature>
<feature type="region of interest" description="Disordered" evidence="1">
    <location>
        <begin position="541"/>
        <end position="564"/>
    </location>
</feature>
<organism evidence="5 6">
    <name type="scientific">Nesterenkonia natronophila</name>
    <dbReference type="NCBI Taxonomy" id="2174932"/>
    <lineage>
        <taxon>Bacteria</taxon>
        <taxon>Bacillati</taxon>
        <taxon>Actinomycetota</taxon>
        <taxon>Actinomycetes</taxon>
        <taxon>Micrococcales</taxon>
        <taxon>Micrococcaceae</taxon>
        <taxon>Nesterenkonia</taxon>
    </lineage>
</organism>
<dbReference type="Pfam" id="PF19187">
    <property type="entry name" value="HTH_PafC"/>
    <property type="match status" value="1"/>
</dbReference>
<dbReference type="InterPro" id="IPR057727">
    <property type="entry name" value="WCX_dom"/>
</dbReference>
<evidence type="ECO:0000313" key="5">
    <source>
        <dbReference type="EMBL" id="RJN31333.1"/>
    </source>
</evidence>
<dbReference type="PANTHER" id="PTHR34580:SF1">
    <property type="entry name" value="PROTEIN PAFC"/>
    <property type="match status" value="1"/>
</dbReference>
<dbReference type="Pfam" id="PF13280">
    <property type="entry name" value="WYL"/>
    <property type="match status" value="2"/>
</dbReference>
<feature type="region of interest" description="Disordered" evidence="1">
    <location>
        <begin position="298"/>
        <end position="319"/>
    </location>
</feature>
<dbReference type="Pfam" id="PF25583">
    <property type="entry name" value="WCX"/>
    <property type="match status" value="1"/>
</dbReference>
<keyword evidence="6" id="KW-1185">Reference proteome</keyword>
<dbReference type="Proteomes" id="UP000266615">
    <property type="component" value="Unassembled WGS sequence"/>
</dbReference>
<comment type="caution">
    <text evidence="5">The sequence shown here is derived from an EMBL/GenBank/DDBJ whole genome shotgun (WGS) entry which is preliminary data.</text>
</comment>
<evidence type="ECO:0000259" key="3">
    <source>
        <dbReference type="Pfam" id="PF19187"/>
    </source>
</evidence>